<keyword evidence="4" id="KW-0560">Oxidoreductase</keyword>
<organism evidence="8 9">
    <name type="scientific">Rheinheimera baltica</name>
    <dbReference type="NCBI Taxonomy" id="67576"/>
    <lineage>
        <taxon>Bacteria</taxon>
        <taxon>Pseudomonadati</taxon>
        <taxon>Pseudomonadota</taxon>
        <taxon>Gammaproteobacteria</taxon>
        <taxon>Chromatiales</taxon>
        <taxon>Chromatiaceae</taxon>
        <taxon>Rheinheimera</taxon>
    </lineage>
</organism>
<evidence type="ECO:0000256" key="2">
    <source>
        <dbReference type="ARBA" id="ARBA00009712"/>
    </source>
</evidence>
<gene>
    <name evidence="8" type="ORF">ORJ04_02125</name>
</gene>
<dbReference type="PROSITE" id="PS51410">
    <property type="entry name" value="BH4_AAA_HYDROXYL_2"/>
    <property type="match status" value="1"/>
</dbReference>
<keyword evidence="3" id="KW-0479">Metal-binding</keyword>
<evidence type="ECO:0000313" key="9">
    <source>
        <dbReference type="Proteomes" id="UP001231109"/>
    </source>
</evidence>
<dbReference type="InterPro" id="IPR036329">
    <property type="entry name" value="Aro-AA_hydroxylase_C_sf"/>
</dbReference>
<evidence type="ECO:0000259" key="7">
    <source>
        <dbReference type="PROSITE" id="PS51410"/>
    </source>
</evidence>
<comment type="caution">
    <text evidence="8">The sequence shown here is derived from an EMBL/GenBank/DDBJ whole genome shotgun (WGS) entry which is preliminary data.</text>
</comment>
<accession>A0ABT9HUE5</accession>
<keyword evidence="5" id="KW-0408">Iron</keyword>
<evidence type="ECO:0000256" key="6">
    <source>
        <dbReference type="ARBA" id="ARBA00023033"/>
    </source>
</evidence>
<dbReference type="PANTHER" id="PTHR11473:SF24">
    <property type="entry name" value="PHENYLALANINE-4-HYDROXYLASE"/>
    <property type="match status" value="1"/>
</dbReference>
<evidence type="ECO:0000256" key="5">
    <source>
        <dbReference type="ARBA" id="ARBA00023004"/>
    </source>
</evidence>
<dbReference type="Gene3D" id="1.10.800.10">
    <property type="entry name" value="Aromatic amino acid hydroxylase"/>
    <property type="match status" value="1"/>
</dbReference>
<reference evidence="8 9" key="1">
    <citation type="submission" date="2022-11" db="EMBL/GenBank/DDBJ databases">
        <title>Viruses from the air-sea interface of a natural surface slick.</title>
        <authorList>
            <person name="Rahlff J."/>
            <person name="Holmfeldt K."/>
        </authorList>
    </citation>
    <scope>NUCLEOTIDE SEQUENCE [LARGE SCALE GENOMIC DNA]</scope>
    <source>
        <strain evidence="8 9">SMS4</strain>
    </source>
</reference>
<keyword evidence="6" id="KW-0503">Monooxygenase</keyword>
<name>A0ABT9HUE5_9GAMM</name>
<evidence type="ECO:0000313" key="8">
    <source>
        <dbReference type="EMBL" id="MDP5134743.1"/>
    </source>
</evidence>
<dbReference type="SUPFAM" id="SSF56534">
    <property type="entry name" value="Aromatic aminoacid monoxygenases, catalytic and oligomerization domains"/>
    <property type="match status" value="1"/>
</dbReference>
<protein>
    <recommendedName>
        <fullName evidence="7">Biopterin-dependent aromatic amino acid hydroxylase family profile domain-containing protein</fullName>
    </recommendedName>
</protein>
<keyword evidence="9" id="KW-1185">Reference proteome</keyword>
<dbReference type="PANTHER" id="PTHR11473">
    <property type="entry name" value="AROMATIC AMINO ACID HYDROXYLASE"/>
    <property type="match status" value="1"/>
</dbReference>
<evidence type="ECO:0000256" key="3">
    <source>
        <dbReference type="ARBA" id="ARBA00022723"/>
    </source>
</evidence>
<dbReference type="InterPro" id="IPR019774">
    <property type="entry name" value="Aromatic-AA_hydroxylase_C"/>
</dbReference>
<comment type="cofactor">
    <cofactor evidence="1">
        <name>Fe(2+)</name>
        <dbReference type="ChEBI" id="CHEBI:29033"/>
    </cofactor>
</comment>
<sequence>MNNKDSHESEINLVWNLMFNRNIDSALKRGHKSFVKGIEKLGLSNSFFPSVDFLNKQLSSIGWCIHPCEVMTISPRDWFALLIQKRFPVTVKLRSLSELDYSVEPDCFHDYFGHLPFLYDENLECLLLLIARMYMSVPNKMSKDFINRLYFYVFEFGLTYVNDEIKVIGAGFMSSANETSRIYNDDIKLENFSLEKVSSEMIHPDGVVNKAYVALDYAQLFSEIESIWPRLRDECKPVATIAEILKELRK</sequence>
<dbReference type="Proteomes" id="UP001231109">
    <property type="component" value="Unassembled WGS sequence"/>
</dbReference>
<evidence type="ECO:0000256" key="1">
    <source>
        <dbReference type="ARBA" id="ARBA00001954"/>
    </source>
</evidence>
<proteinExistence type="inferred from homology"/>
<dbReference type="InterPro" id="IPR036951">
    <property type="entry name" value="ArAA_hydroxylase_sf"/>
</dbReference>
<dbReference type="Pfam" id="PF00351">
    <property type="entry name" value="Biopterin_H"/>
    <property type="match status" value="1"/>
</dbReference>
<dbReference type="RefSeq" id="WP_305973460.1">
    <property type="nucleotide sequence ID" value="NZ_JAPJDZ010000002.1"/>
</dbReference>
<dbReference type="InterPro" id="IPR001273">
    <property type="entry name" value="ArAA_hydroxylase"/>
</dbReference>
<evidence type="ECO:0000256" key="4">
    <source>
        <dbReference type="ARBA" id="ARBA00023002"/>
    </source>
</evidence>
<dbReference type="EMBL" id="JAPJDZ010000002">
    <property type="protein sequence ID" value="MDP5134743.1"/>
    <property type="molecule type" value="Genomic_DNA"/>
</dbReference>
<feature type="domain" description="Biopterin-dependent aromatic amino acid hydroxylase family profile" evidence="7">
    <location>
        <begin position="1"/>
        <end position="250"/>
    </location>
</feature>
<comment type="similarity">
    <text evidence="2">Belongs to the biopterin-dependent aromatic amino acid hydroxylase family.</text>
</comment>